<reference evidence="3" key="1">
    <citation type="submission" date="2019-09" db="EMBL/GenBank/DDBJ databases">
        <title>Bird 10,000 Genomes (B10K) Project - Family phase.</title>
        <authorList>
            <person name="Zhang G."/>
        </authorList>
    </citation>
    <scope>NUCLEOTIDE SEQUENCE</scope>
    <source>
        <strain evidence="3">B10K-DU-024-03</strain>
        <tissue evidence="3">Muscle</tissue>
    </source>
</reference>
<feature type="non-terminal residue" evidence="3">
    <location>
        <position position="429"/>
    </location>
</feature>
<dbReference type="FunFam" id="1.10.555.10:FF:000187">
    <property type="match status" value="1"/>
</dbReference>
<dbReference type="PROSITE" id="PS50238">
    <property type="entry name" value="RHOGAP"/>
    <property type="match status" value="1"/>
</dbReference>
<dbReference type="GO" id="GO:0005096">
    <property type="term" value="F:GTPase activator activity"/>
    <property type="evidence" value="ECO:0007669"/>
    <property type="project" value="TreeGrafter"/>
</dbReference>
<proteinExistence type="predicted"/>
<dbReference type="SMART" id="SM00324">
    <property type="entry name" value="RhoGAP"/>
    <property type="match status" value="1"/>
</dbReference>
<dbReference type="GO" id="GO:0005856">
    <property type="term" value="C:cytoskeleton"/>
    <property type="evidence" value="ECO:0007669"/>
    <property type="project" value="InterPro"/>
</dbReference>
<dbReference type="InterPro" id="IPR000857">
    <property type="entry name" value="MyTH4_dom"/>
</dbReference>
<dbReference type="SMART" id="SM00139">
    <property type="entry name" value="MyTH4"/>
    <property type="match status" value="1"/>
</dbReference>
<feature type="non-terminal residue" evidence="3">
    <location>
        <position position="1"/>
    </location>
</feature>
<dbReference type="Gene3D" id="1.10.555.10">
    <property type="entry name" value="Rho GTPase activation protein"/>
    <property type="match status" value="1"/>
</dbReference>
<feature type="domain" description="Rho-GAP" evidence="1">
    <location>
        <begin position="232"/>
        <end position="424"/>
    </location>
</feature>
<dbReference type="PANTHER" id="PTHR45876:SF6">
    <property type="entry name" value="RHO GTPASE-ACTIVATING PROTEIN 39-LIKE"/>
    <property type="match status" value="1"/>
</dbReference>
<keyword evidence="4" id="KW-1185">Reference proteome</keyword>
<feature type="domain" description="MyTH4" evidence="2">
    <location>
        <begin position="39"/>
        <end position="188"/>
    </location>
</feature>
<dbReference type="InterPro" id="IPR008936">
    <property type="entry name" value="Rho_GTPase_activation_prot"/>
</dbReference>
<dbReference type="PROSITE" id="PS51016">
    <property type="entry name" value="MYTH4"/>
    <property type="match status" value="1"/>
</dbReference>
<protein>
    <submittedName>
        <fullName evidence="3">RHG39 protein</fullName>
    </submittedName>
</protein>
<dbReference type="Pfam" id="PF00784">
    <property type="entry name" value="MyTH4"/>
    <property type="match status" value="1"/>
</dbReference>
<dbReference type="GO" id="GO:0007165">
    <property type="term" value="P:signal transduction"/>
    <property type="evidence" value="ECO:0007669"/>
    <property type="project" value="InterPro"/>
</dbReference>
<name>A0A851ZH04_9AVES</name>
<dbReference type="OrthoDB" id="437889at2759"/>
<sequence>TLRKPISQSSMADWASKNLNMHTQGIFRRRISISNMLSWNGGSIKKPMLITSNRAIKKEACEMFKLVQSYMGDRQTRMDRNHVALVTVTKCWSMQGLRDELYIQLIRQTTDNACYRSLAWGWELMAISLAFFSPSPKFQSYLEGYIYRHLDGDENIAQRIKELVDLKTKKNSKSRKKRKQNTEDEGLPISTYAKYCYRKLQKVAVTGGKKVSCLAPGPVGCCASQAPGLSEVTADSVMGSGDQVGRGALEPWLASQLPHQAHCPARSLKHLCCVPVGRIPGDIDEVNALKLQVDQWRIPSSLSDPNIPASLLKLWYRELEEPVIPQQFYKECISNYENPDAAVAVVQLLPELNRLVLCYLIHFLQIFAQPSNVGRTKMDVNNLAMVMAPNCLRCQSDDPRVIFENTRKEMSFLRMLIVHLDTSFIKGLV</sequence>
<dbReference type="Proteomes" id="UP000648918">
    <property type="component" value="Unassembled WGS sequence"/>
</dbReference>
<gene>
    <name evidence="3" type="primary">Arhgap39_1</name>
    <name evidence="3" type="ORF">HALSEN_R14782</name>
</gene>
<organism evidence="3 4">
    <name type="scientific">Halcyon senegalensis</name>
    <dbReference type="NCBI Taxonomy" id="342381"/>
    <lineage>
        <taxon>Eukaryota</taxon>
        <taxon>Metazoa</taxon>
        <taxon>Chordata</taxon>
        <taxon>Craniata</taxon>
        <taxon>Vertebrata</taxon>
        <taxon>Euteleostomi</taxon>
        <taxon>Archelosauria</taxon>
        <taxon>Archosauria</taxon>
        <taxon>Dinosauria</taxon>
        <taxon>Saurischia</taxon>
        <taxon>Theropoda</taxon>
        <taxon>Coelurosauria</taxon>
        <taxon>Aves</taxon>
        <taxon>Neognathae</taxon>
        <taxon>Neoaves</taxon>
        <taxon>Telluraves</taxon>
        <taxon>Coraciimorphae</taxon>
        <taxon>Coraciiformes</taxon>
        <taxon>Alcedinidae</taxon>
        <taxon>Halcyon</taxon>
    </lineage>
</organism>
<evidence type="ECO:0000313" key="4">
    <source>
        <dbReference type="Proteomes" id="UP000648918"/>
    </source>
</evidence>
<dbReference type="InterPro" id="IPR000198">
    <property type="entry name" value="RhoGAP_dom"/>
</dbReference>
<dbReference type="EMBL" id="WBNJ01001410">
    <property type="protein sequence ID" value="NXD88679.1"/>
    <property type="molecule type" value="Genomic_DNA"/>
</dbReference>
<dbReference type="InterPro" id="IPR038185">
    <property type="entry name" value="MyTH4_dom_sf"/>
</dbReference>
<dbReference type="GO" id="GO:0005737">
    <property type="term" value="C:cytoplasm"/>
    <property type="evidence" value="ECO:0007669"/>
    <property type="project" value="TreeGrafter"/>
</dbReference>
<comment type="caution">
    <text evidence="3">The sequence shown here is derived from an EMBL/GenBank/DDBJ whole genome shotgun (WGS) entry which is preliminary data.</text>
</comment>
<dbReference type="PANTHER" id="PTHR45876">
    <property type="entry name" value="FI04035P"/>
    <property type="match status" value="1"/>
</dbReference>
<evidence type="ECO:0000313" key="3">
    <source>
        <dbReference type="EMBL" id="NXD88679.1"/>
    </source>
</evidence>
<dbReference type="AlphaFoldDB" id="A0A851ZH04"/>
<evidence type="ECO:0000259" key="1">
    <source>
        <dbReference type="PROSITE" id="PS50238"/>
    </source>
</evidence>
<dbReference type="Gene3D" id="1.25.40.530">
    <property type="entry name" value="MyTH4 domain"/>
    <property type="match status" value="1"/>
</dbReference>
<evidence type="ECO:0000259" key="2">
    <source>
        <dbReference type="PROSITE" id="PS51016"/>
    </source>
</evidence>
<dbReference type="SUPFAM" id="SSF48350">
    <property type="entry name" value="GTPase activation domain, GAP"/>
    <property type="match status" value="1"/>
</dbReference>
<dbReference type="Pfam" id="PF00620">
    <property type="entry name" value="RhoGAP"/>
    <property type="match status" value="1"/>
</dbReference>
<accession>A0A851ZH04</accession>